<sequence>MQALVRRREVLQVAWLGGGGWARKLLWRRGRDPRPAGIGRRLVHGWGGEDGGGELEPPLRGQPPARRVDLHRESPGEGESSSAARRRSSRVEPVGEDKVEEKKNRMTCGSHKTCH</sequence>
<feature type="compositionally biased region" description="Basic and acidic residues" evidence="1">
    <location>
        <begin position="66"/>
        <end position="75"/>
    </location>
</feature>
<evidence type="ECO:0000313" key="2">
    <source>
        <dbReference type="EMBL" id="TKW02653.1"/>
    </source>
</evidence>
<feature type="region of interest" description="Disordered" evidence="1">
    <location>
        <begin position="30"/>
        <end position="115"/>
    </location>
</feature>
<dbReference type="EMBL" id="CM016559">
    <property type="protein sequence ID" value="TKW02653.1"/>
    <property type="molecule type" value="Genomic_DNA"/>
</dbReference>
<dbReference type="Proteomes" id="UP000298652">
    <property type="component" value="Chromosome 8"/>
</dbReference>
<protein>
    <submittedName>
        <fullName evidence="2">Uncharacterized protein</fullName>
    </submittedName>
</protein>
<name>A0A4U6TNS2_SETVI</name>
<evidence type="ECO:0000256" key="1">
    <source>
        <dbReference type="SAM" id="MobiDB-lite"/>
    </source>
</evidence>
<gene>
    <name evidence="2" type="ORF">SEVIR_8G254300v2</name>
</gene>
<accession>A0A4U6TNS2</accession>
<organism evidence="2 3">
    <name type="scientific">Setaria viridis</name>
    <name type="common">Green bristlegrass</name>
    <name type="synonym">Setaria italica subsp. viridis</name>
    <dbReference type="NCBI Taxonomy" id="4556"/>
    <lineage>
        <taxon>Eukaryota</taxon>
        <taxon>Viridiplantae</taxon>
        <taxon>Streptophyta</taxon>
        <taxon>Embryophyta</taxon>
        <taxon>Tracheophyta</taxon>
        <taxon>Spermatophyta</taxon>
        <taxon>Magnoliopsida</taxon>
        <taxon>Liliopsida</taxon>
        <taxon>Poales</taxon>
        <taxon>Poaceae</taxon>
        <taxon>PACMAD clade</taxon>
        <taxon>Panicoideae</taxon>
        <taxon>Panicodae</taxon>
        <taxon>Paniceae</taxon>
        <taxon>Cenchrinae</taxon>
        <taxon>Setaria</taxon>
    </lineage>
</organism>
<proteinExistence type="predicted"/>
<evidence type="ECO:0000313" key="3">
    <source>
        <dbReference type="Proteomes" id="UP000298652"/>
    </source>
</evidence>
<dbReference type="Gramene" id="TKW02653">
    <property type="protein sequence ID" value="TKW02653"/>
    <property type="gene ID" value="SEVIR_8G254300v2"/>
</dbReference>
<reference evidence="2" key="1">
    <citation type="submission" date="2019-03" db="EMBL/GenBank/DDBJ databases">
        <title>WGS assembly of Setaria viridis.</title>
        <authorList>
            <person name="Huang P."/>
            <person name="Jenkins J."/>
            <person name="Grimwood J."/>
            <person name="Barry K."/>
            <person name="Healey A."/>
            <person name="Mamidi S."/>
            <person name="Sreedasyam A."/>
            <person name="Shu S."/>
            <person name="Feldman M."/>
            <person name="Wu J."/>
            <person name="Yu Y."/>
            <person name="Chen C."/>
            <person name="Johnson J."/>
            <person name="Rokhsar D."/>
            <person name="Baxter I."/>
            <person name="Schmutz J."/>
            <person name="Brutnell T."/>
            <person name="Kellogg E."/>
        </authorList>
    </citation>
    <scope>NUCLEOTIDE SEQUENCE [LARGE SCALE GENOMIC DNA]</scope>
</reference>
<feature type="compositionally biased region" description="Basic and acidic residues" evidence="1">
    <location>
        <begin position="89"/>
        <end position="104"/>
    </location>
</feature>
<feature type="compositionally biased region" description="Low complexity" evidence="1">
    <location>
        <begin position="55"/>
        <end position="64"/>
    </location>
</feature>
<keyword evidence="3" id="KW-1185">Reference proteome</keyword>
<dbReference type="AlphaFoldDB" id="A0A4U6TNS2"/>